<accession>A0A3Q9IQC3</accession>
<evidence type="ECO:0000313" key="7">
    <source>
        <dbReference type="Proteomes" id="UP000270673"/>
    </source>
</evidence>
<dbReference type="SUPFAM" id="SSF88659">
    <property type="entry name" value="Sigma3 and sigma4 domains of RNA polymerase sigma factors"/>
    <property type="match status" value="1"/>
</dbReference>
<keyword evidence="7" id="KW-1185">Reference proteome</keyword>
<dbReference type="InterPro" id="IPR007627">
    <property type="entry name" value="RNA_pol_sigma70_r2"/>
</dbReference>
<organism evidence="6 7">
    <name type="scientific">Butyricimonas faecalis</name>
    <dbReference type="NCBI Taxonomy" id="2093856"/>
    <lineage>
        <taxon>Bacteria</taxon>
        <taxon>Pseudomonadati</taxon>
        <taxon>Bacteroidota</taxon>
        <taxon>Bacteroidia</taxon>
        <taxon>Bacteroidales</taxon>
        <taxon>Odoribacteraceae</taxon>
        <taxon>Butyricimonas</taxon>
    </lineage>
</organism>
<dbReference type="RefSeq" id="WP_106480358.1">
    <property type="nucleotide sequence ID" value="NZ_CP032819.1"/>
</dbReference>
<evidence type="ECO:0000259" key="5">
    <source>
        <dbReference type="SMART" id="SM00421"/>
    </source>
</evidence>
<dbReference type="Pfam" id="PF08281">
    <property type="entry name" value="Sigma70_r4_2"/>
    <property type="match status" value="1"/>
</dbReference>
<dbReference type="OrthoDB" id="2594372at2"/>
<reference evidence="6 7" key="1">
    <citation type="submission" date="2018-10" db="EMBL/GenBank/DDBJ databases">
        <title>Butyricimonas faecalis sp. nov., isolated from human faeces and emended description of the genus Butyricimonas.</title>
        <authorList>
            <person name="Le Roy T."/>
            <person name="Van der Smissen P."/>
            <person name="Paquot A."/>
            <person name="Delzenne N."/>
            <person name="Muccioli G."/>
            <person name="Collet J.-F."/>
            <person name="Cani P.D."/>
        </authorList>
    </citation>
    <scope>NUCLEOTIDE SEQUENCE [LARGE SCALE GENOMIC DNA]</scope>
    <source>
        <strain evidence="6 7">H184</strain>
    </source>
</reference>
<dbReference type="Gene3D" id="1.10.1740.10">
    <property type="match status" value="1"/>
</dbReference>
<dbReference type="Proteomes" id="UP000270673">
    <property type="component" value="Chromosome"/>
</dbReference>
<keyword evidence="4" id="KW-0804">Transcription</keyword>
<name>A0A3Q9IQC3_9BACT</name>
<dbReference type="InterPro" id="IPR013249">
    <property type="entry name" value="RNA_pol_sigma70_r4_t2"/>
</dbReference>
<comment type="similarity">
    <text evidence="1">Belongs to the sigma-70 factor family. ECF subfamily.</text>
</comment>
<evidence type="ECO:0000256" key="3">
    <source>
        <dbReference type="ARBA" id="ARBA00023082"/>
    </source>
</evidence>
<dbReference type="PANTHER" id="PTHR43133:SF46">
    <property type="entry name" value="RNA POLYMERASE SIGMA-70 FACTOR ECF SUBFAMILY"/>
    <property type="match status" value="1"/>
</dbReference>
<dbReference type="SUPFAM" id="SSF88946">
    <property type="entry name" value="Sigma2 domain of RNA polymerase sigma factors"/>
    <property type="match status" value="1"/>
</dbReference>
<protein>
    <submittedName>
        <fullName evidence="6">Sigma-70 family RNA polymerase sigma factor</fullName>
    </submittedName>
</protein>
<feature type="domain" description="HTH luxR-type" evidence="5">
    <location>
        <begin position="103"/>
        <end position="151"/>
    </location>
</feature>
<dbReference type="SMART" id="SM00421">
    <property type="entry name" value="HTH_LUXR"/>
    <property type="match status" value="1"/>
</dbReference>
<evidence type="ECO:0000256" key="2">
    <source>
        <dbReference type="ARBA" id="ARBA00023015"/>
    </source>
</evidence>
<keyword evidence="2" id="KW-0805">Transcription regulation</keyword>
<proteinExistence type="inferred from homology"/>
<dbReference type="PANTHER" id="PTHR43133">
    <property type="entry name" value="RNA POLYMERASE ECF-TYPE SIGMA FACTO"/>
    <property type="match status" value="1"/>
</dbReference>
<dbReference type="EMBL" id="CP032819">
    <property type="protein sequence ID" value="AZS29619.1"/>
    <property type="molecule type" value="Genomic_DNA"/>
</dbReference>
<evidence type="ECO:0000313" key="6">
    <source>
        <dbReference type="EMBL" id="AZS29619.1"/>
    </source>
</evidence>
<dbReference type="Gene3D" id="1.10.10.10">
    <property type="entry name" value="Winged helix-like DNA-binding domain superfamily/Winged helix DNA-binding domain"/>
    <property type="match status" value="1"/>
</dbReference>
<dbReference type="InterPro" id="IPR013324">
    <property type="entry name" value="RNA_pol_sigma_r3/r4-like"/>
</dbReference>
<dbReference type="PRINTS" id="PR00038">
    <property type="entry name" value="HTHLUXR"/>
</dbReference>
<dbReference type="Pfam" id="PF04542">
    <property type="entry name" value="Sigma70_r2"/>
    <property type="match status" value="1"/>
</dbReference>
<dbReference type="NCBIfam" id="TIGR02937">
    <property type="entry name" value="sigma70-ECF"/>
    <property type="match status" value="1"/>
</dbReference>
<evidence type="ECO:0000256" key="1">
    <source>
        <dbReference type="ARBA" id="ARBA00010641"/>
    </source>
</evidence>
<dbReference type="GO" id="GO:0003677">
    <property type="term" value="F:DNA binding"/>
    <property type="evidence" value="ECO:0007669"/>
    <property type="project" value="InterPro"/>
</dbReference>
<gene>
    <name evidence="6" type="ORF">D8S85_08715</name>
</gene>
<dbReference type="GO" id="GO:0016987">
    <property type="term" value="F:sigma factor activity"/>
    <property type="evidence" value="ECO:0007669"/>
    <property type="project" value="UniProtKB-KW"/>
</dbReference>
<evidence type="ECO:0000256" key="4">
    <source>
        <dbReference type="ARBA" id="ARBA00023163"/>
    </source>
</evidence>
<dbReference type="AlphaFoldDB" id="A0A3Q9IQC3"/>
<dbReference type="InterPro" id="IPR014284">
    <property type="entry name" value="RNA_pol_sigma-70_dom"/>
</dbReference>
<dbReference type="InterPro" id="IPR013325">
    <property type="entry name" value="RNA_pol_sigma_r2"/>
</dbReference>
<dbReference type="InterPro" id="IPR036388">
    <property type="entry name" value="WH-like_DNA-bd_sf"/>
</dbReference>
<dbReference type="KEGG" id="buy:D8S85_08715"/>
<dbReference type="InterPro" id="IPR039425">
    <property type="entry name" value="RNA_pol_sigma-70-like"/>
</dbReference>
<dbReference type="InterPro" id="IPR000792">
    <property type="entry name" value="Tscrpt_reg_LuxR_C"/>
</dbReference>
<keyword evidence="3" id="KW-0731">Sigma factor</keyword>
<sequence>MMKEQEKMIARLYCKLRRELHTYAARYCPDEAEDIVHQAFLNGYNKIVEERNEAEQRSYLYSTVKNLCLNFIRNSRPVYMDALPDLMTEFIVVDTHDYMYELIHRLPSRERRILELSIQGYDTKEIAKQTGMEYNTVRHYKKEAYTKIREALKNEI</sequence>
<dbReference type="GO" id="GO:0006352">
    <property type="term" value="P:DNA-templated transcription initiation"/>
    <property type="evidence" value="ECO:0007669"/>
    <property type="project" value="InterPro"/>
</dbReference>